<keyword evidence="2" id="KW-0732">Signal</keyword>
<evidence type="ECO:0000313" key="4">
    <source>
        <dbReference type="Proteomes" id="UP000636110"/>
    </source>
</evidence>
<protein>
    <recommendedName>
        <fullName evidence="5">Secreted protein</fullName>
    </recommendedName>
</protein>
<evidence type="ECO:0008006" key="5">
    <source>
        <dbReference type="Google" id="ProtNLM"/>
    </source>
</evidence>
<feature type="compositionally biased region" description="Basic and acidic residues" evidence="1">
    <location>
        <begin position="46"/>
        <end position="103"/>
    </location>
</feature>
<reference evidence="3 4" key="1">
    <citation type="submission" date="2019-11" db="EMBL/GenBank/DDBJ databases">
        <title>Description of Pedobacter sp. LMG 31462T.</title>
        <authorList>
            <person name="Carlier A."/>
            <person name="Qi S."/>
            <person name="Vandamme P."/>
        </authorList>
    </citation>
    <scope>NUCLEOTIDE SEQUENCE [LARGE SCALE GENOMIC DNA]</scope>
    <source>
        <strain evidence="3 4">LMG 31462</strain>
    </source>
</reference>
<sequence>MSTNKFLRSYTAALLFVGLPFGSFASDKPAIPLFSKEDIMISNEHFYQDNRDKRQERGKERKKPDVKEVPQSRRQEKPGEVKPGRRESEKRERPSRDDRRRKD</sequence>
<accession>A0ABR6EYS1</accession>
<evidence type="ECO:0000313" key="3">
    <source>
        <dbReference type="EMBL" id="MBB2150425.1"/>
    </source>
</evidence>
<dbReference type="Proteomes" id="UP000636110">
    <property type="component" value="Unassembled WGS sequence"/>
</dbReference>
<evidence type="ECO:0000256" key="1">
    <source>
        <dbReference type="SAM" id="MobiDB-lite"/>
    </source>
</evidence>
<evidence type="ECO:0000256" key="2">
    <source>
        <dbReference type="SAM" id="SignalP"/>
    </source>
</evidence>
<dbReference type="EMBL" id="WNXC01000006">
    <property type="protein sequence ID" value="MBB2150425.1"/>
    <property type="molecule type" value="Genomic_DNA"/>
</dbReference>
<name>A0ABR6EYS1_9SPHI</name>
<dbReference type="RefSeq" id="WP_182959389.1">
    <property type="nucleotide sequence ID" value="NZ_WNXC01000006.1"/>
</dbReference>
<gene>
    <name evidence="3" type="ORF">GM920_16125</name>
</gene>
<feature type="signal peptide" evidence="2">
    <location>
        <begin position="1"/>
        <end position="25"/>
    </location>
</feature>
<feature type="region of interest" description="Disordered" evidence="1">
    <location>
        <begin position="43"/>
        <end position="103"/>
    </location>
</feature>
<keyword evidence="4" id="KW-1185">Reference proteome</keyword>
<feature type="chain" id="PRO_5045794682" description="Secreted protein" evidence="2">
    <location>
        <begin position="26"/>
        <end position="103"/>
    </location>
</feature>
<proteinExistence type="predicted"/>
<comment type="caution">
    <text evidence="3">The sequence shown here is derived from an EMBL/GenBank/DDBJ whole genome shotgun (WGS) entry which is preliminary data.</text>
</comment>
<organism evidence="3 4">
    <name type="scientific">Pedobacter gandavensis</name>
    <dbReference type="NCBI Taxonomy" id="2679963"/>
    <lineage>
        <taxon>Bacteria</taxon>
        <taxon>Pseudomonadati</taxon>
        <taxon>Bacteroidota</taxon>
        <taxon>Sphingobacteriia</taxon>
        <taxon>Sphingobacteriales</taxon>
        <taxon>Sphingobacteriaceae</taxon>
        <taxon>Pedobacter</taxon>
    </lineage>
</organism>